<dbReference type="EMBL" id="BLAU01000001">
    <property type="protein sequence ID" value="GET20078.1"/>
    <property type="molecule type" value="Genomic_DNA"/>
</dbReference>
<accession>A0A2P8CKG7</accession>
<evidence type="ECO:0000313" key="5">
    <source>
        <dbReference type="Proteomes" id="UP000396862"/>
    </source>
</evidence>
<feature type="transmembrane region" description="Helical" evidence="1">
    <location>
        <begin position="133"/>
        <end position="151"/>
    </location>
</feature>
<evidence type="ECO:0000256" key="1">
    <source>
        <dbReference type="SAM" id="Phobius"/>
    </source>
</evidence>
<dbReference type="EMBL" id="PYGC01000001">
    <property type="protein sequence ID" value="PSK85458.1"/>
    <property type="molecule type" value="Genomic_DNA"/>
</dbReference>
<keyword evidence="1" id="KW-1133">Transmembrane helix</keyword>
<evidence type="ECO:0000313" key="4">
    <source>
        <dbReference type="Proteomes" id="UP000240621"/>
    </source>
</evidence>
<dbReference type="OrthoDB" id="1121839at2"/>
<dbReference type="Proteomes" id="UP000240621">
    <property type="component" value="Unassembled WGS sequence"/>
</dbReference>
<comment type="caution">
    <text evidence="3">The sequence shown here is derived from an EMBL/GenBank/DDBJ whole genome shotgun (WGS) entry which is preliminary data.</text>
</comment>
<gene>
    <name evidence="3" type="ORF">CLV93_101414</name>
    <name evidence="2" type="ORF">JCM18694_03240</name>
</gene>
<reference evidence="2 5" key="2">
    <citation type="submission" date="2019-10" db="EMBL/GenBank/DDBJ databases">
        <title>Prolixibacter strains distinguished by the presence of nitrate reductase genes were adept at nitrate-dependent anaerobic corrosion of metallic iron and carbon steel.</title>
        <authorList>
            <person name="Iino T."/>
            <person name="Shono N."/>
            <person name="Ito K."/>
            <person name="Nakamura R."/>
            <person name="Sueoka K."/>
            <person name="Harayama S."/>
            <person name="Ohkuma M."/>
        </authorList>
    </citation>
    <scope>NUCLEOTIDE SEQUENCE [LARGE SCALE GENOMIC DNA]</scope>
    <source>
        <strain evidence="2 5">MIC1-1</strain>
    </source>
</reference>
<keyword evidence="1" id="KW-0812">Transmembrane</keyword>
<organism evidence="3 4">
    <name type="scientific">Prolixibacter denitrificans</name>
    <dbReference type="NCBI Taxonomy" id="1541063"/>
    <lineage>
        <taxon>Bacteria</taxon>
        <taxon>Pseudomonadati</taxon>
        <taxon>Bacteroidota</taxon>
        <taxon>Bacteroidia</taxon>
        <taxon>Marinilabiliales</taxon>
        <taxon>Prolixibacteraceae</taxon>
        <taxon>Prolixibacter</taxon>
    </lineage>
</organism>
<reference evidence="3 4" key="1">
    <citation type="submission" date="2018-03" db="EMBL/GenBank/DDBJ databases">
        <title>Genomic Encyclopedia of Archaeal and Bacterial Type Strains, Phase II (KMG-II): from individual species to whole genera.</title>
        <authorList>
            <person name="Goeker M."/>
        </authorList>
    </citation>
    <scope>NUCLEOTIDE SEQUENCE [LARGE SCALE GENOMIC DNA]</scope>
    <source>
        <strain evidence="3 4">DSM 27267</strain>
    </source>
</reference>
<evidence type="ECO:0000313" key="2">
    <source>
        <dbReference type="EMBL" id="GET20078.1"/>
    </source>
</evidence>
<keyword evidence="5" id="KW-1185">Reference proteome</keyword>
<feature type="transmembrane region" description="Helical" evidence="1">
    <location>
        <begin position="108"/>
        <end position="127"/>
    </location>
</feature>
<proteinExistence type="predicted"/>
<keyword evidence="1" id="KW-0472">Membrane</keyword>
<sequence length="165" mass="18955">MEAKESAWLNETEELFRENLKGISEKDVRFYRLEEFWRNVQRLDQFSKDCPVCREMHSGVRETIAGMNDAVKNPGKRRRKFDRALSTLASHMTEEHGFLPPYYFTYRWSALGLPAGALVGALIDLVLFHGQKWGFIVGGTIIGMLIGYVLGGRKDNNMRAKKKLL</sequence>
<dbReference type="AlphaFoldDB" id="A0A2P8CKG7"/>
<dbReference type="RefSeq" id="WP_106540501.1">
    <property type="nucleotide sequence ID" value="NZ_BLAU01000001.1"/>
</dbReference>
<name>A0A2P8CKG7_9BACT</name>
<evidence type="ECO:0000313" key="3">
    <source>
        <dbReference type="EMBL" id="PSK85458.1"/>
    </source>
</evidence>
<dbReference type="Proteomes" id="UP000396862">
    <property type="component" value="Unassembled WGS sequence"/>
</dbReference>
<protein>
    <submittedName>
        <fullName evidence="3">Uncharacterized protein</fullName>
    </submittedName>
</protein>